<dbReference type="Proteomes" id="UP001180487">
    <property type="component" value="Unassembled WGS sequence"/>
</dbReference>
<dbReference type="RefSeq" id="WP_310374596.1">
    <property type="nucleotide sequence ID" value="NZ_JAVDXT010000003.1"/>
</dbReference>
<keyword evidence="2" id="KW-1185">Reference proteome</keyword>
<gene>
    <name evidence="1" type="ORF">J2X19_003131</name>
</gene>
<organism evidence="1 2">
    <name type="scientific">Rhodoferax ferrireducens</name>
    <dbReference type="NCBI Taxonomy" id="192843"/>
    <lineage>
        <taxon>Bacteria</taxon>
        <taxon>Pseudomonadati</taxon>
        <taxon>Pseudomonadota</taxon>
        <taxon>Betaproteobacteria</taxon>
        <taxon>Burkholderiales</taxon>
        <taxon>Comamonadaceae</taxon>
        <taxon>Rhodoferax</taxon>
    </lineage>
</organism>
<comment type="caution">
    <text evidence="1">The sequence shown here is derived from an EMBL/GenBank/DDBJ whole genome shotgun (WGS) entry which is preliminary data.</text>
</comment>
<name>A0ABU2CB34_9BURK</name>
<sequence length="210" mass="24548">MNKETSDLLYTLPQGLPSYASDLTDLDEADIPQDRIPKLRILLKDANEYIALEAARLLCSWADDEGFDFIQRFVCDREPLAENWMPHRLRVYDDTYKHLLDALIRYWAKNSDNGNGITARKKIVRPVSRIIIFSNINQFEIKRIFWLIEDEGFTEYIPELKSHLTEILKNPEFHHWKIGDCAHLLQKFDPEFVTKTLAAHGKTLADYPVQ</sequence>
<reference evidence="1 2" key="1">
    <citation type="submission" date="2023-07" db="EMBL/GenBank/DDBJ databases">
        <title>Sorghum-associated microbial communities from plants grown in Nebraska, USA.</title>
        <authorList>
            <person name="Schachtman D."/>
        </authorList>
    </citation>
    <scope>NUCLEOTIDE SEQUENCE [LARGE SCALE GENOMIC DNA]</scope>
    <source>
        <strain evidence="1 2">BE313</strain>
    </source>
</reference>
<evidence type="ECO:0008006" key="3">
    <source>
        <dbReference type="Google" id="ProtNLM"/>
    </source>
</evidence>
<dbReference type="EMBL" id="JAVDXT010000003">
    <property type="protein sequence ID" value="MDR7378437.1"/>
    <property type="molecule type" value="Genomic_DNA"/>
</dbReference>
<proteinExistence type="predicted"/>
<evidence type="ECO:0000313" key="1">
    <source>
        <dbReference type="EMBL" id="MDR7378437.1"/>
    </source>
</evidence>
<protein>
    <recommendedName>
        <fullName evidence="3">HEAT repeat domain-containing protein</fullName>
    </recommendedName>
</protein>
<evidence type="ECO:0000313" key="2">
    <source>
        <dbReference type="Proteomes" id="UP001180487"/>
    </source>
</evidence>
<accession>A0ABU2CB34</accession>